<dbReference type="Proteomes" id="UP000663828">
    <property type="component" value="Unassembled WGS sequence"/>
</dbReference>
<gene>
    <name evidence="2" type="ORF">XAT740_LOCUS27634</name>
</gene>
<accession>A0A815C9P2</accession>
<evidence type="ECO:0000313" key="2">
    <source>
        <dbReference type="EMBL" id="CAF1277531.1"/>
    </source>
</evidence>
<sequence length="287" mass="33324">MWANRCCILIAFILFWTQEFSYAKWSIDKFSPSKSNYRQVEGHLCIFDCGFTIPFGAPMLIPTNCRQESTTNACEIDVKIELSLNYTIFTFPQNNMSLIINDEPIDSYSIELVDFYFAEKLIAYSLAYKCSHGDQCEWDYVQNKLPTIINQDYQTLFDSLSPLIYNDKPESNVTHCYSLDEPVDCQSGVCDFIQTLDPETFQLVNIRECLVFNDPKIIFGQYRISPDPVNFTHDYLYFACNINECNSHANELAIKSLINFTYQSSVSTIYKHYVYPILTFYFILSSL</sequence>
<dbReference type="AlphaFoldDB" id="A0A815C9P2"/>
<keyword evidence="1" id="KW-0732">Signal</keyword>
<comment type="caution">
    <text evidence="2">The sequence shown here is derived from an EMBL/GenBank/DDBJ whole genome shotgun (WGS) entry which is preliminary data.</text>
</comment>
<organism evidence="2 3">
    <name type="scientific">Adineta ricciae</name>
    <name type="common">Rotifer</name>
    <dbReference type="NCBI Taxonomy" id="249248"/>
    <lineage>
        <taxon>Eukaryota</taxon>
        <taxon>Metazoa</taxon>
        <taxon>Spiralia</taxon>
        <taxon>Gnathifera</taxon>
        <taxon>Rotifera</taxon>
        <taxon>Eurotatoria</taxon>
        <taxon>Bdelloidea</taxon>
        <taxon>Adinetida</taxon>
        <taxon>Adinetidae</taxon>
        <taxon>Adineta</taxon>
    </lineage>
</organism>
<reference evidence="2" key="1">
    <citation type="submission" date="2021-02" db="EMBL/GenBank/DDBJ databases">
        <authorList>
            <person name="Nowell W R."/>
        </authorList>
    </citation>
    <scope>NUCLEOTIDE SEQUENCE</scope>
</reference>
<dbReference type="EMBL" id="CAJNOR010002319">
    <property type="protein sequence ID" value="CAF1277531.1"/>
    <property type="molecule type" value="Genomic_DNA"/>
</dbReference>
<protein>
    <submittedName>
        <fullName evidence="2">Uncharacterized protein</fullName>
    </submittedName>
</protein>
<feature type="signal peptide" evidence="1">
    <location>
        <begin position="1"/>
        <end position="23"/>
    </location>
</feature>
<name>A0A815C9P2_ADIRI</name>
<proteinExistence type="predicted"/>
<feature type="chain" id="PRO_5032565025" evidence="1">
    <location>
        <begin position="24"/>
        <end position="287"/>
    </location>
</feature>
<keyword evidence="3" id="KW-1185">Reference proteome</keyword>
<evidence type="ECO:0000313" key="3">
    <source>
        <dbReference type="Proteomes" id="UP000663828"/>
    </source>
</evidence>
<evidence type="ECO:0000256" key="1">
    <source>
        <dbReference type="SAM" id="SignalP"/>
    </source>
</evidence>